<dbReference type="PANTHER" id="PTHR30154">
    <property type="entry name" value="LEUCINE-RESPONSIVE REGULATORY PROTEIN"/>
    <property type="match status" value="1"/>
</dbReference>
<dbReference type="Proteomes" id="UP000005697">
    <property type="component" value="Unassembled WGS sequence"/>
</dbReference>
<evidence type="ECO:0000259" key="4">
    <source>
        <dbReference type="PROSITE" id="PS50956"/>
    </source>
</evidence>
<dbReference type="GO" id="GO:0043200">
    <property type="term" value="P:response to amino acid"/>
    <property type="evidence" value="ECO:0007669"/>
    <property type="project" value="TreeGrafter"/>
</dbReference>
<keyword evidence="3" id="KW-0804">Transcription</keyword>
<sequence>MQKIILLKISCIIQENMLPLPCFYAIWQNIILQKVEEMEHTTSLDETDRRILKILQQDSHLTVKELAARVHLSPSPVFERQKRLEREGYIERYMAVVDAHKVGNGIMVLCNIRLKQHSQGLIQEFMDVVQGIDEITECYNTSGDYDFLIKVYAQDMKSYQQFMLNTLGKIDCIGSLHSIFVIDETKNTHGVPIP</sequence>
<proteinExistence type="predicted"/>
<dbReference type="InterPro" id="IPR036388">
    <property type="entry name" value="WH-like_DNA-bd_sf"/>
</dbReference>
<dbReference type="Pfam" id="PF13412">
    <property type="entry name" value="HTH_24"/>
    <property type="match status" value="1"/>
</dbReference>
<evidence type="ECO:0000256" key="3">
    <source>
        <dbReference type="ARBA" id="ARBA00023163"/>
    </source>
</evidence>
<dbReference type="CDD" id="cd00090">
    <property type="entry name" value="HTH_ARSR"/>
    <property type="match status" value="1"/>
</dbReference>
<dbReference type="PRINTS" id="PR00033">
    <property type="entry name" value="HTHASNC"/>
</dbReference>
<keyword evidence="1" id="KW-0805">Transcription regulation</keyword>
<keyword evidence="2" id="KW-0238">DNA-binding</keyword>
<dbReference type="InterPro" id="IPR019887">
    <property type="entry name" value="Tscrpt_reg_AsnC/Lrp_C"/>
</dbReference>
<dbReference type="SUPFAM" id="SSF54909">
    <property type="entry name" value="Dimeric alpha+beta barrel"/>
    <property type="match status" value="1"/>
</dbReference>
<protein>
    <submittedName>
        <fullName evidence="5">Transcriptional regulator, AsnC family</fullName>
    </submittedName>
</protein>
<dbReference type="InterPro" id="IPR000485">
    <property type="entry name" value="AsnC-type_HTH_dom"/>
</dbReference>
<keyword evidence="6" id="KW-1185">Reference proteome</keyword>
<dbReference type="Gene3D" id="1.10.10.10">
    <property type="entry name" value="Winged helix-like DNA-binding domain superfamily/Winged helix DNA-binding domain"/>
    <property type="match status" value="1"/>
</dbReference>
<dbReference type="InterPro" id="IPR019888">
    <property type="entry name" value="Tscrpt_reg_AsnC-like"/>
</dbReference>
<evidence type="ECO:0000256" key="2">
    <source>
        <dbReference type="ARBA" id="ARBA00023125"/>
    </source>
</evidence>
<reference evidence="5 6" key="1">
    <citation type="submission" date="2011-01" db="EMBL/GenBank/DDBJ databases">
        <authorList>
            <person name="Muzny D."/>
            <person name="Qin X."/>
            <person name="Deng J."/>
            <person name="Jiang H."/>
            <person name="Liu Y."/>
            <person name="Qu J."/>
            <person name="Song X.-Z."/>
            <person name="Zhang L."/>
            <person name="Thornton R."/>
            <person name="Coyle M."/>
            <person name="Francisco L."/>
            <person name="Jackson L."/>
            <person name="Javaid M."/>
            <person name="Korchina V."/>
            <person name="Kovar C."/>
            <person name="Mata R."/>
            <person name="Mathew T."/>
            <person name="Ngo R."/>
            <person name="Nguyen L."/>
            <person name="Nguyen N."/>
            <person name="Okwuonu G."/>
            <person name="Ongeri F."/>
            <person name="Pham C."/>
            <person name="Simmons D."/>
            <person name="Wilczek-Boney K."/>
            <person name="Hale W."/>
            <person name="Jakkamsetti A."/>
            <person name="Pham P."/>
            <person name="Ruth R."/>
            <person name="San Lucas F."/>
            <person name="Warren J."/>
            <person name="Zhang J."/>
            <person name="Zhao Z."/>
            <person name="Zhou C."/>
            <person name="Zhu D."/>
            <person name="Lee S."/>
            <person name="Bess C."/>
            <person name="Blankenburg K."/>
            <person name="Forbes L."/>
            <person name="Fu Q."/>
            <person name="Gubbala S."/>
            <person name="Hirani K."/>
            <person name="Jayaseelan J.C."/>
            <person name="Lara F."/>
            <person name="Munidasa M."/>
            <person name="Palculict T."/>
            <person name="Patil S."/>
            <person name="Pu L.-L."/>
            <person name="Saada N."/>
            <person name="Tang L."/>
            <person name="Weissenberger G."/>
            <person name="Zhu Y."/>
            <person name="Hemphill L."/>
            <person name="Shang Y."/>
            <person name="Youmans B."/>
            <person name="Ayvaz T."/>
            <person name="Ross M."/>
            <person name="Santibanez J."/>
            <person name="Aqrawi P."/>
            <person name="Gross S."/>
            <person name="Joshi V."/>
            <person name="Fowler G."/>
            <person name="Nazareth L."/>
            <person name="Reid J."/>
            <person name="Worley K."/>
            <person name="Petrosino J."/>
            <person name="Highlander S."/>
            <person name="Gibbs R."/>
        </authorList>
    </citation>
    <scope>NUCLEOTIDE SEQUENCE [LARGE SCALE GENOMIC DNA]</scope>
    <source>
        <strain evidence="5 6">DSM 16608</strain>
    </source>
</reference>
<comment type="caution">
    <text evidence="5">The sequence shown here is derived from an EMBL/GenBank/DDBJ whole genome shotgun (WGS) entry which is preliminary data.</text>
</comment>
<dbReference type="EMBL" id="AEWX01000018">
    <property type="protein sequence ID" value="EGC20081.1"/>
    <property type="molecule type" value="Genomic_DNA"/>
</dbReference>
<gene>
    <name evidence="5" type="primary">lrp</name>
    <name evidence="5" type="ORF">HMPREF9141_1321</name>
</gene>
<name>F0F6V4_9BACT</name>
<evidence type="ECO:0000313" key="5">
    <source>
        <dbReference type="EMBL" id="EGC20081.1"/>
    </source>
</evidence>
<feature type="domain" description="HTH asnC-type" evidence="4">
    <location>
        <begin position="44"/>
        <end position="105"/>
    </location>
</feature>
<evidence type="ECO:0000313" key="6">
    <source>
        <dbReference type="Proteomes" id="UP000005697"/>
    </source>
</evidence>
<dbReference type="AlphaFoldDB" id="F0F6V4"/>
<dbReference type="SMART" id="SM00344">
    <property type="entry name" value="HTH_ASNC"/>
    <property type="match status" value="1"/>
</dbReference>
<dbReference type="PROSITE" id="PS50956">
    <property type="entry name" value="HTH_ASNC_2"/>
    <property type="match status" value="1"/>
</dbReference>
<dbReference type="eggNOG" id="COG1522">
    <property type="taxonomic scope" value="Bacteria"/>
</dbReference>
<dbReference type="Gene3D" id="3.30.70.920">
    <property type="match status" value="1"/>
</dbReference>
<dbReference type="HOGENOM" id="CLU_091233_0_0_10"/>
<dbReference type="SUPFAM" id="SSF46785">
    <property type="entry name" value="Winged helix' DNA-binding domain"/>
    <property type="match status" value="1"/>
</dbReference>
<dbReference type="GO" id="GO:0006355">
    <property type="term" value="P:regulation of DNA-templated transcription"/>
    <property type="evidence" value="ECO:0007669"/>
    <property type="project" value="UniProtKB-ARBA"/>
</dbReference>
<evidence type="ECO:0000256" key="1">
    <source>
        <dbReference type="ARBA" id="ARBA00023015"/>
    </source>
</evidence>
<dbReference type="Pfam" id="PF01037">
    <property type="entry name" value="AsnC_trans_reg"/>
    <property type="match status" value="1"/>
</dbReference>
<dbReference type="InterPro" id="IPR011991">
    <property type="entry name" value="ArsR-like_HTH"/>
</dbReference>
<accession>F0F6V4</accession>
<dbReference type="GO" id="GO:0005829">
    <property type="term" value="C:cytosol"/>
    <property type="evidence" value="ECO:0007669"/>
    <property type="project" value="TreeGrafter"/>
</dbReference>
<dbReference type="STRING" id="888743.HMPREF9141_1321"/>
<organism evidence="5 6">
    <name type="scientific">Prevotella multiformis DSM 16608</name>
    <dbReference type="NCBI Taxonomy" id="888743"/>
    <lineage>
        <taxon>Bacteria</taxon>
        <taxon>Pseudomonadati</taxon>
        <taxon>Bacteroidota</taxon>
        <taxon>Bacteroidia</taxon>
        <taxon>Bacteroidales</taxon>
        <taxon>Prevotellaceae</taxon>
        <taxon>Prevotella</taxon>
    </lineage>
</organism>
<dbReference type="GO" id="GO:0043565">
    <property type="term" value="F:sequence-specific DNA binding"/>
    <property type="evidence" value="ECO:0007669"/>
    <property type="project" value="InterPro"/>
</dbReference>
<dbReference type="InterPro" id="IPR011008">
    <property type="entry name" value="Dimeric_a/b-barrel"/>
</dbReference>
<dbReference type="PANTHER" id="PTHR30154:SF34">
    <property type="entry name" value="TRANSCRIPTIONAL REGULATOR AZLB"/>
    <property type="match status" value="1"/>
</dbReference>
<dbReference type="InterPro" id="IPR036390">
    <property type="entry name" value="WH_DNA-bd_sf"/>
</dbReference>